<evidence type="ECO:0000313" key="2">
    <source>
        <dbReference type="Proteomes" id="UP001163036"/>
    </source>
</evidence>
<reference evidence="1" key="1">
    <citation type="submission" date="2022-05" db="EMBL/GenBank/DDBJ databases">
        <title>Megaplasmid of Vibrio parahaemolyticus.</title>
        <authorList>
            <person name="Strauch E."/>
            <person name="Borowiak M."/>
        </authorList>
    </citation>
    <scope>NUCLEOTIDE SEQUENCE</scope>
    <source>
        <strain evidence="1">16-VB00198</strain>
    </source>
</reference>
<evidence type="ECO:0000313" key="1">
    <source>
        <dbReference type="EMBL" id="UYV27970.1"/>
    </source>
</evidence>
<dbReference type="EMBL" id="CP097355">
    <property type="protein sequence ID" value="UYV27970.1"/>
    <property type="molecule type" value="Genomic_DNA"/>
</dbReference>
<proteinExistence type="predicted"/>
<accession>A0AA46Z7L4</accession>
<sequence>MPFSNKWKFNANKSLGYGFFVIETEITMPELIKGKCKWSVVGSVSNSQELETTKKICAVRGINQHWLQGKRVSFLFLKI</sequence>
<dbReference type="AlphaFoldDB" id="A0AA46Z7L4"/>
<dbReference type="Proteomes" id="UP001163036">
    <property type="component" value="Chromosome 1"/>
</dbReference>
<name>A0AA46Z7L4_VIBPH</name>
<protein>
    <submittedName>
        <fullName evidence="1">Uncharacterized protein</fullName>
    </submittedName>
</protein>
<dbReference type="RefSeq" id="WP_228086976.1">
    <property type="nucleotide sequence ID" value="NZ_CP097355.1"/>
</dbReference>
<organism evidence="1 2">
    <name type="scientific">Vibrio parahaemolyticus</name>
    <dbReference type="NCBI Taxonomy" id="670"/>
    <lineage>
        <taxon>Bacteria</taxon>
        <taxon>Pseudomonadati</taxon>
        <taxon>Pseudomonadota</taxon>
        <taxon>Gammaproteobacteria</taxon>
        <taxon>Vibrionales</taxon>
        <taxon>Vibrionaceae</taxon>
        <taxon>Vibrio</taxon>
    </lineage>
</organism>
<gene>
    <name evidence="1" type="ORF">M5598_09335</name>
</gene>